<dbReference type="OrthoDB" id="5377981at2"/>
<reference evidence="3 4" key="1">
    <citation type="submission" date="2016-11" db="EMBL/GenBank/DDBJ databases">
        <authorList>
            <person name="Jaros S."/>
            <person name="Januszkiewicz K."/>
            <person name="Wedrychowicz H."/>
        </authorList>
    </citation>
    <scope>NUCLEOTIDE SEQUENCE [LARGE SCALE GENOMIC DNA]</scope>
    <source>
        <strain evidence="3 4">DSM 29431</strain>
    </source>
</reference>
<keyword evidence="1" id="KW-0732">Signal</keyword>
<dbReference type="InterPro" id="IPR050491">
    <property type="entry name" value="AmpC-like"/>
</dbReference>
<feature type="domain" description="Beta-lactamase-related" evidence="2">
    <location>
        <begin position="61"/>
        <end position="261"/>
    </location>
</feature>
<evidence type="ECO:0000313" key="4">
    <source>
        <dbReference type="Proteomes" id="UP000184221"/>
    </source>
</evidence>
<evidence type="ECO:0000256" key="1">
    <source>
        <dbReference type="SAM" id="SignalP"/>
    </source>
</evidence>
<dbReference type="PANTHER" id="PTHR46825">
    <property type="entry name" value="D-ALANYL-D-ALANINE-CARBOXYPEPTIDASE/ENDOPEPTIDASE AMPH"/>
    <property type="match status" value="1"/>
</dbReference>
<proteinExistence type="predicted"/>
<sequence>MYLRAAAILVWIACGATAQTANGVADAVQGWLTERDASGVVAMQSPDGAIQTIDLGLPTARPVELASLSKAITAVCVADLVADRKLRWADPVSLFVPGFDEMTVGDLVTHESGVIEDATQRHMSAWLGDPRHRADAIVTKMRTRKAPQGPQDVHVYSNDNFALLALVIENVTQDTYEAACRARVLDTAGVAAAPSPVSGAFLSWGGWSMTADDYLRFHAHWFDTSDPTRDEPMADLGGGAVYERGMLARSMRGGSNYWHFGALCFPERLNVGSYVVGFFNGWRVVVAYDACVEWEAMVALDAAIVQAIFAAD</sequence>
<evidence type="ECO:0000313" key="3">
    <source>
        <dbReference type="EMBL" id="SHH82392.1"/>
    </source>
</evidence>
<name>A0A1M5W4E2_9RHOB</name>
<dbReference type="Proteomes" id="UP000184221">
    <property type="component" value="Unassembled WGS sequence"/>
</dbReference>
<dbReference type="PANTHER" id="PTHR46825:SF9">
    <property type="entry name" value="BETA-LACTAMASE-RELATED DOMAIN-CONTAINING PROTEIN"/>
    <property type="match status" value="1"/>
</dbReference>
<feature type="chain" id="PRO_5012183713" evidence="1">
    <location>
        <begin position="19"/>
        <end position="312"/>
    </location>
</feature>
<dbReference type="InterPro" id="IPR001466">
    <property type="entry name" value="Beta-lactam-related"/>
</dbReference>
<dbReference type="Pfam" id="PF00144">
    <property type="entry name" value="Beta-lactamase"/>
    <property type="match status" value="1"/>
</dbReference>
<protein>
    <submittedName>
        <fullName evidence="3">Beta-lactamase</fullName>
    </submittedName>
</protein>
<evidence type="ECO:0000259" key="2">
    <source>
        <dbReference type="Pfam" id="PF00144"/>
    </source>
</evidence>
<accession>A0A1M5W4E2</accession>
<dbReference type="STRING" id="996342.SAMN05443551_3253"/>
<feature type="signal peptide" evidence="1">
    <location>
        <begin position="1"/>
        <end position="18"/>
    </location>
</feature>
<dbReference type="SUPFAM" id="SSF56601">
    <property type="entry name" value="beta-lactamase/transpeptidase-like"/>
    <property type="match status" value="1"/>
</dbReference>
<dbReference type="EMBL" id="FQXC01000004">
    <property type="protein sequence ID" value="SHH82392.1"/>
    <property type="molecule type" value="Genomic_DNA"/>
</dbReference>
<keyword evidence="4" id="KW-1185">Reference proteome</keyword>
<organism evidence="3 4">
    <name type="scientific">Marivita hallyeonensis</name>
    <dbReference type="NCBI Taxonomy" id="996342"/>
    <lineage>
        <taxon>Bacteria</taxon>
        <taxon>Pseudomonadati</taxon>
        <taxon>Pseudomonadota</taxon>
        <taxon>Alphaproteobacteria</taxon>
        <taxon>Rhodobacterales</taxon>
        <taxon>Roseobacteraceae</taxon>
        <taxon>Marivita</taxon>
    </lineage>
</organism>
<dbReference type="Gene3D" id="3.40.710.10">
    <property type="entry name" value="DD-peptidase/beta-lactamase superfamily"/>
    <property type="match status" value="1"/>
</dbReference>
<dbReference type="RefSeq" id="WP_072779100.1">
    <property type="nucleotide sequence ID" value="NZ_FQXC01000004.1"/>
</dbReference>
<gene>
    <name evidence="3" type="ORF">SAMN05443551_3253</name>
</gene>
<dbReference type="InterPro" id="IPR012338">
    <property type="entry name" value="Beta-lactam/transpept-like"/>
</dbReference>
<dbReference type="AlphaFoldDB" id="A0A1M5W4E2"/>